<dbReference type="EMBL" id="JF906059">
    <property type="protein sequence ID" value="AEM44587.1"/>
    <property type="molecule type" value="Genomic_DNA"/>
</dbReference>
<name>H6BFH7_9CAUD</name>
<protein>
    <submittedName>
        <fullName evidence="1">Gp 5.1</fullName>
    </submittedName>
</protein>
<reference evidence="3" key="2">
    <citation type="submission" date="2012-07" db="EMBL/GenBank/DDBJ databases">
        <title>Complete genome sequence reveals T7M as a T3 family phage.</title>
        <authorList>
            <person name="Lin T.-Y."/>
        </authorList>
    </citation>
    <scope>NUCLEOTIDE SEQUENCE [LARGE SCALE GENOMIC DNA]</scope>
</reference>
<dbReference type="Proteomes" id="UP000257473">
    <property type="component" value="Segment"/>
</dbReference>
<accession>H6BFH7</accession>
<organism evidence="1 4">
    <name type="scientific">Enterobacteria phage T7M</name>
    <dbReference type="NCBI Taxonomy" id="1075774"/>
    <lineage>
        <taxon>Viruses</taxon>
        <taxon>Duplodnaviria</taxon>
        <taxon>Heunggongvirae</taxon>
        <taxon>Uroviricota</taxon>
        <taxon>Caudoviricetes</taxon>
        <taxon>Autographivirales</taxon>
        <taxon>Autotranscriptaviridae</taxon>
        <taxon>Studiervirinae</taxon>
        <taxon>Teetrevirus</taxon>
        <taxon>Teetrevirus T7M</taxon>
    </lineage>
</organism>
<evidence type="ECO:0000313" key="1">
    <source>
        <dbReference type="EMBL" id="AEM44587.1"/>
    </source>
</evidence>
<gene>
    <name evidence="1" type="primary">gp 5.1</name>
</gene>
<dbReference type="EMBL" id="JX421753">
    <property type="protein sequence ID" value="AFQ97055.1"/>
    <property type="molecule type" value="Genomic_DNA"/>
</dbReference>
<reference evidence="1 4" key="1">
    <citation type="journal article" date="2012" name="PLoS ONE">
        <title>A T3 and T7 Recombinant Phage Acquires Efficient Adsorption and a Broader Host Range.</title>
        <authorList>
            <person name="Lin T.-Y."/>
            <person name="Lo Y.-H."/>
            <person name="Tseng P.-W."/>
            <person name="Chang S.-F."/>
            <person name="Lin Y.-T."/>
            <person name="Chen T.-S."/>
        </authorList>
    </citation>
    <scope>NUCLEOTIDE SEQUENCE [LARGE SCALE GENOMIC DNA]</scope>
</reference>
<reference evidence="2 3" key="3">
    <citation type="journal article" date="2016" name="Data Brief">
        <title>Characterisation data of simple sequence repeats of phages closely related to T7M.</title>
        <authorList>
            <person name="Lin T.-Y."/>
        </authorList>
    </citation>
    <scope>NUCLEOTIDE SEQUENCE [LARGE SCALE GENOMIC DNA]</scope>
</reference>
<evidence type="ECO:0000313" key="2">
    <source>
        <dbReference type="EMBL" id="AFQ97055.1"/>
    </source>
</evidence>
<evidence type="ECO:0000313" key="4">
    <source>
        <dbReference type="Proteomes" id="UP000257473"/>
    </source>
</evidence>
<evidence type="ECO:0000313" key="3">
    <source>
        <dbReference type="Proteomes" id="UP000016454"/>
    </source>
</evidence>
<sequence length="29" mass="3228">MLNIALHGYSLSKSAMDSRLTRKQSKSCT</sequence>
<proteinExistence type="predicted"/>
<dbReference type="Proteomes" id="UP000016454">
    <property type="component" value="Segment"/>
</dbReference>
<reference evidence="2 3" key="4">
    <citation type="journal article" date="2016" name="Mutat. Res.">
        <title>Simple sequence repeat variations expedite phage divergence: Mechanisms of indels and gene mutations.</title>
        <authorList>
            <person name="Lin T.Y."/>
        </authorList>
    </citation>
    <scope>NUCLEOTIDE SEQUENCE [LARGE SCALE GENOMIC DNA]</scope>
</reference>